<feature type="binding site" evidence="10">
    <location>
        <begin position="187"/>
        <end position="188"/>
    </location>
    <ligand>
        <name>substrate</name>
    </ligand>
</feature>
<dbReference type="InterPro" id="IPR029001">
    <property type="entry name" value="ITPase-like_fam"/>
</dbReference>
<dbReference type="GO" id="GO:0036222">
    <property type="term" value="F:XTP diphosphatase activity"/>
    <property type="evidence" value="ECO:0007669"/>
    <property type="project" value="UniProtKB-UniRule"/>
</dbReference>
<feature type="binding site" evidence="10">
    <location>
        <begin position="18"/>
        <end position="23"/>
    </location>
    <ligand>
        <name>substrate</name>
    </ligand>
</feature>
<dbReference type="GO" id="GO:0009117">
    <property type="term" value="P:nucleotide metabolic process"/>
    <property type="evidence" value="ECO:0007669"/>
    <property type="project" value="UniProtKB-KW"/>
</dbReference>
<dbReference type="GO" id="GO:0005829">
    <property type="term" value="C:cytosol"/>
    <property type="evidence" value="ECO:0007669"/>
    <property type="project" value="TreeGrafter"/>
</dbReference>
<dbReference type="InterPro" id="IPR020922">
    <property type="entry name" value="dITP/XTP_pyrophosphatase"/>
</dbReference>
<dbReference type="PANTHER" id="PTHR11067">
    <property type="entry name" value="INOSINE TRIPHOSPHATE PYROPHOSPHATASE/HAM1 PROTEIN"/>
    <property type="match status" value="1"/>
</dbReference>
<evidence type="ECO:0000256" key="8">
    <source>
        <dbReference type="ARBA" id="ARBA00051875"/>
    </source>
</evidence>
<comment type="catalytic activity">
    <reaction evidence="10">
        <text>ITP + H2O = IMP + diphosphate + H(+)</text>
        <dbReference type="Rhea" id="RHEA:29399"/>
        <dbReference type="ChEBI" id="CHEBI:15377"/>
        <dbReference type="ChEBI" id="CHEBI:15378"/>
        <dbReference type="ChEBI" id="CHEBI:33019"/>
        <dbReference type="ChEBI" id="CHEBI:58053"/>
        <dbReference type="ChEBI" id="CHEBI:61402"/>
        <dbReference type="EC" id="3.6.1.66"/>
    </reaction>
</comment>
<keyword evidence="3 10" id="KW-0479">Metal-binding</keyword>
<dbReference type="GO" id="GO:0035870">
    <property type="term" value="F:dITP diphosphatase activity"/>
    <property type="evidence" value="ECO:0007669"/>
    <property type="project" value="UniProtKB-UniRule"/>
</dbReference>
<protein>
    <recommendedName>
        <fullName evidence="10">dITP/XTP pyrophosphatase</fullName>
        <ecNumber evidence="10">3.6.1.66</ecNumber>
    </recommendedName>
    <alternativeName>
        <fullName evidence="10">Non-canonical purine NTP pyrophosphatase</fullName>
    </alternativeName>
    <alternativeName>
        <fullName evidence="10">Non-standard purine NTP pyrophosphatase</fullName>
    </alternativeName>
    <alternativeName>
        <fullName evidence="10">Nucleoside-triphosphate diphosphatase</fullName>
    </alternativeName>
    <alternativeName>
        <fullName evidence="10">Nucleoside-triphosphate pyrophosphatase</fullName>
        <shortName evidence="10">NTPase</shortName>
    </alternativeName>
</protein>
<dbReference type="PANTHER" id="PTHR11067:SF9">
    <property type="entry name" value="INOSINE TRIPHOSPHATE PYROPHOSPHATASE"/>
    <property type="match status" value="1"/>
</dbReference>
<feature type="binding site" evidence="10">
    <location>
        <position position="50"/>
    </location>
    <ligand>
        <name>Mg(2+)</name>
        <dbReference type="ChEBI" id="CHEBI:18420"/>
    </ligand>
</feature>
<keyword evidence="6 10" id="KW-0460">Magnesium</keyword>
<dbReference type="HAMAP" id="MF_01405">
    <property type="entry name" value="Non_canon_purine_NTPase"/>
    <property type="match status" value="1"/>
</dbReference>
<reference evidence="12 13" key="1">
    <citation type="submission" date="2017-02" db="EMBL/GenBank/DDBJ databases">
        <authorList>
            <person name="Peterson S.W."/>
        </authorList>
    </citation>
    <scope>NUCLEOTIDE SEQUENCE [LARGE SCALE GENOMIC DNA]</scope>
    <source>
        <strain evidence="12 13">DSM 24412</strain>
    </source>
</reference>
<proteinExistence type="inferred from homology"/>
<feature type="binding site" evidence="10">
    <location>
        <position position="79"/>
    </location>
    <ligand>
        <name>Mg(2+)</name>
        <dbReference type="ChEBI" id="CHEBI:18420"/>
    </ligand>
</feature>
<dbReference type="Gene3D" id="3.90.950.10">
    <property type="match status" value="1"/>
</dbReference>
<feature type="binding site" evidence="10">
    <location>
        <position position="80"/>
    </location>
    <ligand>
        <name>substrate</name>
    </ligand>
</feature>
<dbReference type="GO" id="GO:0000166">
    <property type="term" value="F:nucleotide binding"/>
    <property type="evidence" value="ECO:0007669"/>
    <property type="project" value="UniProtKB-KW"/>
</dbReference>
<comment type="similarity">
    <text evidence="1 10 11">Belongs to the HAM1 NTPase family.</text>
</comment>
<evidence type="ECO:0000313" key="12">
    <source>
        <dbReference type="EMBL" id="SKB82222.1"/>
    </source>
</evidence>
<dbReference type="EMBL" id="FUYV01000005">
    <property type="protein sequence ID" value="SKB82222.1"/>
    <property type="molecule type" value="Genomic_DNA"/>
</dbReference>
<evidence type="ECO:0000256" key="7">
    <source>
        <dbReference type="ARBA" id="ARBA00023080"/>
    </source>
</evidence>
<dbReference type="NCBIfam" id="TIGR00042">
    <property type="entry name" value="RdgB/HAM1 family non-canonical purine NTP pyrophosphatase"/>
    <property type="match status" value="1"/>
</dbReference>
<keyword evidence="5 10" id="KW-0378">Hydrolase</keyword>
<keyword evidence="7 10" id="KW-0546">Nucleotide metabolism</keyword>
<accession>A0A1T5EE23</accession>
<evidence type="ECO:0000256" key="1">
    <source>
        <dbReference type="ARBA" id="ARBA00008023"/>
    </source>
</evidence>
<evidence type="ECO:0000256" key="9">
    <source>
        <dbReference type="ARBA" id="ARBA00052017"/>
    </source>
</evidence>
<dbReference type="EC" id="3.6.1.66" evidence="10"/>
<evidence type="ECO:0000256" key="10">
    <source>
        <dbReference type="HAMAP-Rule" id="MF_01405"/>
    </source>
</evidence>
<feature type="active site" description="Proton acceptor" evidence="10">
    <location>
        <position position="79"/>
    </location>
</feature>
<evidence type="ECO:0000256" key="4">
    <source>
        <dbReference type="ARBA" id="ARBA00022741"/>
    </source>
</evidence>
<keyword evidence="13" id="KW-1185">Reference proteome</keyword>
<keyword evidence="4 10" id="KW-0547">Nucleotide-binding</keyword>
<feature type="binding site" evidence="10">
    <location>
        <begin position="159"/>
        <end position="162"/>
    </location>
    <ligand>
        <name>substrate</name>
    </ligand>
</feature>
<dbReference type="GO" id="GO:0017111">
    <property type="term" value="F:ribonucleoside triphosphate phosphatase activity"/>
    <property type="evidence" value="ECO:0007669"/>
    <property type="project" value="InterPro"/>
</dbReference>
<feature type="binding site" evidence="10">
    <location>
        <position position="182"/>
    </location>
    <ligand>
        <name>substrate</name>
    </ligand>
</feature>
<evidence type="ECO:0000256" key="5">
    <source>
        <dbReference type="ARBA" id="ARBA00022801"/>
    </source>
</evidence>
<dbReference type="FunFam" id="3.90.950.10:FF:000001">
    <property type="entry name" value="dITP/XTP pyrophosphatase"/>
    <property type="match status" value="1"/>
</dbReference>
<evidence type="ECO:0000313" key="13">
    <source>
        <dbReference type="Proteomes" id="UP000191055"/>
    </source>
</evidence>
<sequence length="202" mass="22996">MTLIFSIYLKHMQFIFATHNQHKLTEISQLLCNKIDLLSLNDVGHTSEIEEYGKDLLENALIKARTIYNLYGKNTFADDTGLEIDALDGQPGVYSARFAGEEKDANANMNKVLKLMHNIENRKARFRTIIALIVDGNEHIFEGIVNGTVLREPKGNKGFGYDPIFQPDDKLISFAEMDAEEKNRISHRGKAIEKLTEFFNNM</sequence>
<comment type="function">
    <text evidence="10">Pyrophosphatase that catalyzes the hydrolysis of nucleoside triphosphates to their monophosphate derivatives, with a high preference for the non-canonical purine nucleotides XTP (xanthosine triphosphate), dITP (deoxyinosine triphosphate) and ITP. Seems to function as a house-cleaning enzyme that removes non-canonical purine nucleotides from the nucleotide pool, thus preventing their incorporation into DNA/RNA and avoiding chromosomal lesions.</text>
</comment>
<dbReference type="InterPro" id="IPR002637">
    <property type="entry name" value="RdgB/HAM1"/>
</dbReference>
<dbReference type="SUPFAM" id="SSF52972">
    <property type="entry name" value="ITPase-like"/>
    <property type="match status" value="1"/>
</dbReference>
<evidence type="ECO:0000256" key="6">
    <source>
        <dbReference type="ARBA" id="ARBA00022842"/>
    </source>
</evidence>
<dbReference type="Proteomes" id="UP000191055">
    <property type="component" value="Unassembled WGS sequence"/>
</dbReference>
<dbReference type="STRING" id="889453.SAMN03080601_01312"/>
<dbReference type="GO" id="GO:0046872">
    <property type="term" value="F:metal ion binding"/>
    <property type="evidence" value="ECO:0007669"/>
    <property type="project" value="UniProtKB-KW"/>
</dbReference>
<dbReference type="Pfam" id="PF01725">
    <property type="entry name" value="Ham1p_like"/>
    <property type="match status" value="1"/>
</dbReference>
<evidence type="ECO:0000256" key="2">
    <source>
        <dbReference type="ARBA" id="ARBA00011738"/>
    </source>
</evidence>
<dbReference type="GO" id="GO:0036220">
    <property type="term" value="F:ITP diphosphatase activity"/>
    <property type="evidence" value="ECO:0007669"/>
    <property type="project" value="UniProtKB-UniRule"/>
</dbReference>
<evidence type="ECO:0000256" key="11">
    <source>
        <dbReference type="RuleBase" id="RU003781"/>
    </source>
</evidence>
<organism evidence="12 13">
    <name type="scientific">Alkalitalea saponilacus</name>
    <dbReference type="NCBI Taxonomy" id="889453"/>
    <lineage>
        <taxon>Bacteria</taxon>
        <taxon>Pseudomonadati</taxon>
        <taxon>Bacteroidota</taxon>
        <taxon>Bacteroidia</taxon>
        <taxon>Marinilabiliales</taxon>
        <taxon>Marinilabiliaceae</taxon>
        <taxon>Alkalitalea</taxon>
    </lineage>
</organism>
<comment type="subunit">
    <text evidence="2 10">Homodimer.</text>
</comment>
<evidence type="ECO:0000256" key="3">
    <source>
        <dbReference type="ARBA" id="ARBA00022723"/>
    </source>
</evidence>
<dbReference type="GO" id="GO:0009146">
    <property type="term" value="P:purine nucleoside triphosphate catabolic process"/>
    <property type="evidence" value="ECO:0007669"/>
    <property type="project" value="UniProtKB-UniRule"/>
</dbReference>
<comment type="cofactor">
    <cofactor evidence="10">
        <name>Mg(2+)</name>
        <dbReference type="ChEBI" id="CHEBI:18420"/>
    </cofactor>
    <text evidence="10">Binds 1 Mg(2+) ion per subunit.</text>
</comment>
<comment type="catalytic activity">
    <reaction evidence="9 10">
        <text>XTP + H2O = XMP + diphosphate + H(+)</text>
        <dbReference type="Rhea" id="RHEA:28610"/>
        <dbReference type="ChEBI" id="CHEBI:15377"/>
        <dbReference type="ChEBI" id="CHEBI:15378"/>
        <dbReference type="ChEBI" id="CHEBI:33019"/>
        <dbReference type="ChEBI" id="CHEBI:57464"/>
        <dbReference type="ChEBI" id="CHEBI:61314"/>
        <dbReference type="EC" id="3.6.1.66"/>
    </reaction>
</comment>
<name>A0A1T5EE23_9BACT</name>
<dbReference type="AlphaFoldDB" id="A0A1T5EE23"/>
<comment type="catalytic activity">
    <reaction evidence="8 10">
        <text>dITP + H2O = dIMP + diphosphate + H(+)</text>
        <dbReference type="Rhea" id="RHEA:28342"/>
        <dbReference type="ChEBI" id="CHEBI:15377"/>
        <dbReference type="ChEBI" id="CHEBI:15378"/>
        <dbReference type="ChEBI" id="CHEBI:33019"/>
        <dbReference type="ChEBI" id="CHEBI:61194"/>
        <dbReference type="ChEBI" id="CHEBI:61382"/>
        <dbReference type="EC" id="3.6.1.66"/>
    </reaction>
</comment>
<dbReference type="CDD" id="cd00515">
    <property type="entry name" value="HAM1"/>
    <property type="match status" value="1"/>
</dbReference>
<gene>
    <name evidence="12" type="ORF">SAMN03080601_01312</name>
</gene>